<dbReference type="NCBIfam" id="TIGR04183">
    <property type="entry name" value="Por_Secre_tail"/>
    <property type="match status" value="1"/>
</dbReference>
<dbReference type="OrthoDB" id="629570at2"/>
<dbReference type="Pfam" id="PF18962">
    <property type="entry name" value="Por_Secre_tail"/>
    <property type="match status" value="1"/>
</dbReference>
<dbReference type="RefSeq" id="WP_107317182.1">
    <property type="nucleotide sequence ID" value="NZ_CP146888.1"/>
</dbReference>
<dbReference type="AlphaFoldDB" id="A0A290D9B3"/>
<organism evidence="3">
    <name type="scientific">Flavobacterium columnare</name>
    <dbReference type="NCBI Taxonomy" id="996"/>
    <lineage>
        <taxon>Bacteria</taxon>
        <taxon>Pseudomonadati</taxon>
        <taxon>Bacteroidota</taxon>
        <taxon>Flavobacteriia</taxon>
        <taxon>Flavobacteriales</taxon>
        <taxon>Flavobacteriaceae</taxon>
        <taxon>Flavobacterium</taxon>
    </lineage>
</organism>
<evidence type="ECO:0000256" key="1">
    <source>
        <dbReference type="ARBA" id="ARBA00022729"/>
    </source>
</evidence>
<sequence length="443" mass="52252">MKAIKLFLLMIFNWSVYSQIAYKPIVEKINLGENGENKAYYKLNSGVIKNTKNEINWHLAFQIDNDRGFGIRANTSSAICTVYKTDKTELSQVTKDNYNSLARDSDNELYNSTVDWNIGALNNDHWDDQSNPHKYYIGWGAYDIKTHKVNGNRVFIIRHSIFRNGTWQGDYYKLKINSRFRNYVFSYSKFNGSDWGPEKTQVINDLDYRYSGNKFVYYNLDTHSVVDEEPQSWDLLFTTYDQNLNKAEINPSDNMYTVTGCLHKYGLVVAEVLEEDQVINSNFENLTYKEDMNVIGYDWKEFNFQFYNPGYTMSKKKFYVKTLEGDYYRVFLKYKVVNRYEREMEIYKQKLEKQVLSTQEFRNDSFNIYPTVLTSSKVTIETSEPRVFKEIEMLNSTGQMVYHKNINSTVNQLEIDLPENMNKGIYIVKINTDNKVFTTRLVK</sequence>
<evidence type="ECO:0000313" key="3">
    <source>
        <dbReference type="EMBL" id="ATB19425.1"/>
    </source>
</evidence>
<keyword evidence="1" id="KW-0732">Signal</keyword>
<accession>A0A290D9B3</accession>
<dbReference type="InterPro" id="IPR026444">
    <property type="entry name" value="Secre_tail"/>
</dbReference>
<protein>
    <submittedName>
        <fullName evidence="3">HmuY-like heme-binding protein</fullName>
    </submittedName>
</protein>
<dbReference type="EMBL" id="MF535429">
    <property type="protein sequence ID" value="ATB19425.1"/>
    <property type="molecule type" value="Genomic_DNA"/>
</dbReference>
<feature type="domain" description="Secretion system C-terminal sorting" evidence="2">
    <location>
        <begin position="374"/>
        <end position="441"/>
    </location>
</feature>
<name>A0A290D9B3_9FLAO</name>
<evidence type="ECO:0000259" key="2">
    <source>
        <dbReference type="Pfam" id="PF18962"/>
    </source>
</evidence>
<reference evidence="3" key="1">
    <citation type="submission" date="2017-07" db="EMBL/GenBank/DDBJ databases">
        <title>The type IX secretion system is required for virulence of the fish pathogen Flavobacterium columnare.</title>
        <authorList>
            <person name="Li N."/>
            <person name="Zhu Y."/>
            <person name="LaFrentz B.R."/>
            <person name="Evenhuis J.P."/>
            <person name="Hunnicutt D.H."/>
            <person name="Conrad R.A."/>
            <person name="Barbier P."/>
            <person name="Gullstrand C.W."/>
            <person name="Roets J.E."/>
            <person name="Powers J.L."/>
            <person name="Kulkarni S.S."/>
            <person name="Erbes D.H."/>
            <person name="Garcia J.C."/>
            <person name="Nie P."/>
            <person name="McBride M.J."/>
        </authorList>
    </citation>
    <scope>NUCLEOTIDE SEQUENCE</scope>
    <source>
        <strain evidence="3">IA-S-4</strain>
    </source>
</reference>
<proteinExistence type="predicted"/>